<dbReference type="Pfam" id="PF00046">
    <property type="entry name" value="Homeodomain"/>
    <property type="match status" value="1"/>
</dbReference>
<feature type="region of interest" description="Disordered" evidence="8">
    <location>
        <begin position="686"/>
        <end position="713"/>
    </location>
</feature>
<dbReference type="PROSITE" id="PS50071">
    <property type="entry name" value="HOMEOBOX_2"/>
    <property type="match status" value="1"/>
</dbReference>
<feature type="compositionally biased region" description="Polar residues" evidence="8">
    <location>
        <begin position="498"/>
        <end position="523"/>
    </location>
</feature>
<evidence type="ECO:0000256" key="6">
    <source>
        <dbReference type="PROSITE-ProRule" id="PRU00108"/>
    </source>
</evidence>
<comment type="similarity">
    <text evidence="2">Belongs to the engrailed homeobox family.</text>
</comment>
<dbReference type="GO" id="GO:0000981">
    <property type="term" value="F:DNA-binding transcription factor activity, RNA polymerase II-specific"/>
    <property type="evidence" value="ECO:0007669"/>
    <property type="project" value="InterPro"/>
</dbReference>
<dbReference type="Proteomes" id="UP000192927">
    <property type="component" value="Unassembled WGS sequence"/>
</dbReference>
<dbReference type="PROSITE" id="PS00027">
    <property type="entry name" value="HOMEOBOX_1"/>
    <property type="match status" value="1"/>
</dbReference>
<feature type="compositionally biased region" description="Low complexity" evidence="8">
    <location>
        <begin position="593"/>
        <end position="611"/>
    </location>
</feature>
<dbReference type="InterPro" id="IPR009057">
    <property type="entry name" value="Homeodomain-like_sf"/>
</dbReference>
<dbReference type="AlphaFoldDB" id="A0A1W5DDJ1"/>
<dbReference type="SMART" id="SM00389">
    <property type="entry name" value="HOX"/>
    <property type="match status" value="1"/>
</dbReference>
<dbReference type="InterPro" id="IPR017970">
    <property type="entry name" value="Homeobox_CS"/>
</dbReference>
<protein>
    <submittedName>
        <fullName evidence="10">Homeodomain-like</fullName>
    </submittedName>
</protein>
<evidence type="ECO:0000313" key="10">
    <source>
        <dbReference type="EMBL" id="SLM40992.1"/>
    </source>
</evidence>
<dbReference type="EMBL" id="FWEW01003752">
    <property type="protein sequence ID" value="SLM40992.1"/>
    <property type="molecule type" value="Genomic_DNA"/>
</dbReference>
<evidence type="ECO:0000256" key="2">
    <source>
        <dbReference type="ARBA" id="ARBA00010896"/>
    </source>
</evidence>
<dbReference type="InterPro" id="IPR050720">
    <property type="entry name" value="Engrailed_Homeobox_TFs"/>
</dbReference>
<dbReference type="PANTHER" id="PTHR24341:SF6">
    <property type="entry name" value="HOMEOBOX PROTEIN INVECTED"/>
    <property type="match status" value="1"/>
</dbReference>
<comment type="subcellular location">
    <subcellularLocation>
        <location evidence="1 6 7">Nucleus</location>
    </subcellularLocation>
</comment>
<organism evidence="10 11">
    <name type="scientific">Lasallia pustulata</name>
    <dbReference type="NCBI Taxonomy" id="136370"/>
    <lineage>
        <taxon>Eukaryota</taxon>
        <taxon>Fungi</taxon>
        <taxon>Dikarya</taxon>
        <taxon>Ascomycota</taxon>
        <taxon>Pezizomycotina</taxon>
        <taxon>Lecanoromycetes</taxon>
        <taxon>OSLEUM clade</taxon>
        <taxon>Umbilicariomycetidae</taxon>
        <taxon>Umbilicariales</taxon>
        <taxon>Umbilicariaceae</taxon>
        <taxon>Lasallia</taxon>
    </lineage>
</organism>
<feature type="region of interest" description="Disordered" evidence="8">
    <location>
        <begin position="593"/>
        <end position="613"/>
    </location>
</feature>
<dbReference type="PANTHER" id="PTHR24341">
    <property type="entry name" value="HOMEOBOX PROTEIN ENGRAILED"/>
    <property type="match status" value="1"/>
</dbReference>
<keyword evidence="3 6" id="KW-0238">DNA-binding</keyword>
<feature type="region of interest" description="Disordered" evidence="8">
    <location>
        <begin position="46"/>
        <end position="69"/>
    </location>
</feature>
<feature type="DNA-binding region" description="Homeobox" evidence="6">
    <location>
        <begin position="65"/>
        <end position="124"/>
    </location>
</feature>
<dbReference type="GO" id="GO:0003677">
    <property type="term" value="F:DNA binding"/>
    <property type="evidence" value="ECO:0007669"/>
    <property type="project" value="UniProtKB-UniRule"/>
</dbReference>
<dbReference type="Gene3D" id="1.10.10.60">
    <property type="entry name" value="Homeodomain-like"/>
    <property type="match status" value="1"/>
</dbReference>
<proteinExistence type="inferred from homology"/>
<reference evidence="11" key="1">
    <citation type="submission" date="2017-03" db="EMBL/GenBank/DDBJ databases">
        <authorList>
            <person name="Sharma R."/>
            <person name="Thines M."/>
        </authorList>
    </citation>
    <scope>NUCLEOTIDE SEQUENCE [LARGE SCALE GENOMIC DNA]</scope>
</reference>
<feature type="region of interest" description="Disordered" evidence="8">
    <location>
        <begin position="487"/>
        <end position="523"/>
    </location>
</feature>
<dbReference type="SUPFAM" id="SSF46689">
    <property type="entry name" value="Homeodomain-like"/>
    <property type="match status" value="1"/>
</dbReference>
<evidence type="ECO:0000256" key="3">
    <source>
        <dbReference type="ARBA" id="ARBA00023125"/>
    </source>
</evidence>
<evidence type="ECO:0000259" key="9">
    <source>
        <dbReference type="PROSITE" id="PS50071"/>
    </source>
</evidence>
<dbReference type="InterPro" id="IPR001356">
    <property type="entry name" value="HD"/>
</dbReference>
<evidence type="ECO:0000313" key="11">
    <source>
        <dbReference type="Proteomes" id="UP000192927"/>
    </source>
</evidence>
<evidence type="ECO:0000256" key="5">
    <source>
        <dbReference type="ARBA" id="ARBA00023242"/>
    </source>
</evidence>
<keyword evidence="11" id="KW-1185">Reference proteome</keyword>
<evidence type="ECO:0000256" key="7">
    <source>
        <dbReference type="RuleBase" id="RU000682"/>
    </source>
</evidence>
<accession>A0A1W5DDJ1</accession>
<sequence>MHFTQYYHDERAAPYSYQATPHSMSLPNTLPQQQLVAGDLLPSPTVEQQADEHNGSAVEDAEDMDTASRPRLTQEQINVLEEHFKHQPKPNTDIKKQLALEIGLSLQRVNNWYQNRRAKAKQQKRQEVVELTHLSDPAALWREFASPNVQYQPNYQSSELASTPRQSAAGPYGAQPGYDTAVEASYPYDSGVEASYQSWQRALAAAEAARDSFSDTIAEHSFEQTAPIVDASQPIRPFSDESNPSHVGPSAFPDWDSSRTPSVIWTPAHQIEDPFENHTVLLQQASTPTYPQQNAGVQPPIDAEMFAKYQSAVEAHELCGLTQAPSIPWSPAVKVEKQTNSPLRVVSHPPMLLQETFSRRGSDSSELASNLGTIHIRQGQSQQSSEDESFKVPAIPPQDIGIAARRKKQRPAQLGIAAMRSYSHGGPLTMSPTSKAPHLGPLSVRRIKSTGHSLNVLSGRVQKPGFVSSQRSPLNFQTFAEAEAFDSADLTPPRDSDSSQMSPNGSNAPPTPHSQSGFEQQQTAIDWSSPCANQTTAMSWSMEHQCYVPTGYHGSPDATSPPRTPFTAEMLGHMKQYNLQYSSPPLSAPPRFTSFPHSSPSFPAAQPHPSSWSTPPMTFSDAYPYPPAIHMPQPHHVMAGYHPPMGLFPGQPQFAMHMSPPMGGPHEFYGNGTPKEMEFVLQKFPEPKGAQVPPKEPHRPKNYIFQNAGPSDF</sequence>
<keyword evidence="4 6" id="KW-0371">Homeobox</keyword>
<feature type="compositionally biased region" description="Polar residues" evidence="8">
    <location>
        <begin position="704"/>
        <end position="713"/>
    </location>
</feature>
<name>A0A1W5DDJ1_9LECA</name>
<dbReference type="CDD" id="cd00086">
    <property type="entry name" value="homeodomain"/>
    <property type="match status" value="1"/>
</dbReference>
<evidence type="ECO:0000256" key="1">
    <source>
        <dbReference type="ARBA" id="ARBA00004123"/>
    </source>
</evidence>
<evidence type="ECO:0000256" key="4">
    <source>
        <dbReference type="ARBA" id="ARBA00023155"/>
    </source>
</evidence>
<evidence type="ECO:0000256" key="8">
    <source>
        <dbReference type="SAM" id="MobiDB-lite"/>
    </source>
</evidence>
<feature type="domain" description="Homeobox" evidence="9">
    <location>
        <begin position="63"/>
        <end position="123"/>
    </location>
</feature>
<keyword evidence="5 6" id="KW-0539">Nucleus</keyword>
<dbReference type="GO" id="GO:0016586">
    <property type="term" value="C:RSC-type complex"/>
    <property type="evidence" value="ECO:0007669"/>
    <property type="project" value="TreeGrafter"/>
</dbReference>